<name>A0ABT0AH81_9SPHN</name>
<dbReference type="EMBL" id="JALHAT010000044">
    <property type="protein sequence ID" value="MCJ1962541.1"/>
    <property type="molecule type" value="Genomic_DNA"/>
</dbReference>
<comment type="caution">
    <text evidence="3">The sequence shown here is derived from an EMBL/GenBank/DDBJ whole genome shotgun (WGS) entry which is preliminary data.</text>
</comment>
<accession>A0ABT0AH81</accession>
<sequence length="63" mass="6891">MFKANVGGIDRLLRIALGIVLIALVFVGPKTPWGWIGVIPLVTGFVRICPLYTLLGIRTCPRD</sequence>
<dbReference type="Proteomes" id="UP001162802">
    <property type="component" value="Unassembled WGS sequence"/>
</dbReference>
<proteinExistence type="predicted"/>
<gene>
    <name evidence="3" type="ORF">MTR65_17750</name>
</gene>
<keyword evidence="4" id="KW-1185">Reference proteome</keyword>
<feature type="domain" description="Inner membrane protein YgaP-like transmembrane" evidence="2">
    <location>
        <begin position="3"/>
        <end position="62"/>
    </location>
</feature>
<keyword evidence="1" id="KW-1133">Transmembrane helix</keyword>
<evidence type="ECO:0000259" key="2">
    <source>
        <dbReference type="Pfam" id="PF11127"/>
    </source>
</evidence>
<feature type="transmembrane region" description="Helical" evidence="1">
    <location>
        <begin position="12"/>
        <end position="29"/>
    </location>
</feature>
<dbReference type="Pfam" id="PF11127">
    <property type="entry name" value="YgaP-like_TM"/>
    <property type="match status" value="1"/>
</dbReference>
<evidence type="ECO:0000313" key="3">
    <source>
        <dbReference type="EMBL" id="MCJ1962541.1"/>
    </source>
</evidence>
<protein>
    <submittedName>
        <fullName evidence="3">DUF2892 domain-containing protein</fullName>
    </submittedName>
</protein>
<feature type="transmembrane region" description="Helical" evidence="1">
    <location>
        <begin position="35"/>
        <end position="57"/>
    </location>
</feature>
<reference evidence="3" key="1">
    <citation type="submission" date="2022-03" db="EMBL/GenBank/DDBJ databases">
        <title>Identification of a novel bacterium isolated from mangrove sediments.</title>
        <authorList>
            <person name="Pan X."/>
        </authorList>
    </citation>
    <scope>NUCLEOTIDE SEQUENCE</scope>
    <source>
        <strain evidence="3">B2637</strain>
    </source>
</reference>
<evidence type="ECO:0000313" key="4">
    <source>
        <dbReference type="Proteomes" id="UP001162802"/>
    </source>
</evidence>
<evidence type="ECO:0000256" key="1">
    <source>
        <dbReference type="SAM" id="Phobius"/>
    </source>
</evidence>
<dbReference type="InterPro" id="IPR021309">
    <property type="entry name" value="YgaP-like_TM"/>
</dbReference>
<organism evidence="3 4">
    <name type="scientific">Novosphingobium mangrovi</name>
    <name type="common">ex Hu et al. 2023</name>
    <dbReference type="NCBI Taxonomy" id="2930094"/>
    <lineage>
        <taxon>Bacteria</taxon>
        <taxon>Pseudomonadati</taxon>
        <taxon>Pseudomonadota</taxon>
        <taxon>Alphaproteobacteria</taxon>
        <taxon>Sphingomonadales</taxon>
        <taxon>Sphingomonadaceae</taxon>
        <taxon>Novosphingobium</taxon>
    </lineage>
</organism>
<dbReference type="RefSeq" id="WP_039391330.1">
    <property type="nucleotide sequence ID" value="NZ_JALHAT010000044.1"/>
</dbReference>
<keyword evidence="1" id="KW-0472">Membrane</keyword>
<keyword evidence="1" id="KW-0812">Transmembrane</keyword>